<dbReference type="PANTHER" id="PTHR43798">
    <property type="entry name" value="MONOACYLGLYCEROL LIPASE"/>
    <property type="match status" value="1"/>
</dbReference>
<sequence length="264" mass="29025">MSSPLYIEKSGAGDPLLLIHGMGSASNAFKPIRSTLDKNFSVVTIDLPGHGKSPYQKGELMDPQSLALKVLEQLRVESIESFHLAGNSLGGWIAMEMAAIAPERVRSLVGIAPAGLWLNPYNARYPGTALARFLARYTIKLAPTALHFATARRFGFADVSPRWQEFSYELCLDATIAMASAEGYYPAWDGMLLKRFDRQISDLIPVTIIFGDSDRTLPETSCQERSLAPKHAKWIIFSDTGHAPMWDSPLDVIDEIKKAAGVTK</sequence>
<dbReference type="EMBL" id="LIAS01000011">
    <property type="protein sequence ID" value="KRO31229.1"/>
    <property type="molecule type" value="Genomic_DNA"/>
</dbReference>
<feature type="domain" description="AB hydrolase-1" evidence="1">
    <location>
        <begin position="16"/>
        <end position="254"/>
    </location>
</feature>
<dbReference type="PRINTS" id="PR00412">
    <property type="entry name" value="EPOXHYDRLASE"/>
</dbReference>
<dbReference type="PRINTS" id="PR00111">
    <property type="entry name" value="ABHYDROLASE"/>
</dbReference>
<accession>A0A0R2P5K5</accession>
<dbReference type="InterPro" id="IPR029058">
    <property type="entry name" value="AB_hydrolase_fold"/>
</dbReference>
<dbReference type="InterPro" id="IPR050266">
    <property type="entry name" value="AB_hydrolase_sf"/>
</dbReference>
<dbReference type="Gene3D" id="3.40.50.1820">
    <property type="entry name" value="alpha/beta hydrolase"/>
    <property type="match status" value="1"/>
</dbReference>
<evidence type="ECO:0000313" key="2">
    <source>
        <dbReference type="EMBL" id="KRO31229.1"/>
    </source>
</evidence>
<dbReference type="GO" id="GO:0016787">
    <property type="term" value="F:hydrolase activity"/>
    <property type="evidence" value="ECO:0007669"/>
    <property type="project" value="UniProtKB-KW"/>
</dbReference>
<name>A0A0R2P5K5_9ACTN</name>
<keyword evidence="2" id="KW-0378">Hydrolase</keyword>
<dbReference type="Proteomes" id="UP000053941">
    <property type="component" value="Unassembled WGS sequence"/>
</dbReference>
<dbReference type="AlphaFoldDB" id="A0A0R2P5K5"/>
<dbReference type="InterPro" id="IPR000639">
    <property type="entry name" value="Epox_hydrolase-like"/>
</dbReference>
<dbReference type="InterPro" id="IPR000073">
    <property type="entry name" value="AB_hydrolase_1"/>
</dbReference>
<reference evidence="2 3" key="1">
    <citation type="submission" date="2015-10" db="EMBL/GenBank/DDBJ databases">
        <title>Metagenome-Assembled Genomes uncover a global brackish microbiome.</title>
        <authorList>
            <person name="Hugerth L.W."/>
            <person name="Larsson J."/>
            <person name="Alneberg J."/>
            <person name="Lindh M.V."/>
            <person name="Legrand C."/>
            <person name="Pinhassi J."/>
            <person name="Andersson A.F."/>
        </authorList>
    </citation>
    <scope>NUCLEOTIDE SEQUENCE [LARGE SCALE GENOMIC DNA]</scope>
    <source>
        <strain evidence="2">BACL2 MAG-120802-bin41</strain>
    </source>
</reference>
<evidence type="ECO:0000313" key="3">
    <source>
        <dbReference type="Proteomes" id="UP000053941"/>
    </source>
</evidence>
<dbReference type="Pfam" id="PF12697">
    <property type="entry name" value="Abhydrolase_6"/>
    <property type="match status" value="1"/>
</dbReference>
<dbReference type="SUPFAM" id="SSF53474">
    <property type="entry name" value="alpha/beta-Hydrolases"/>
    <property type="match status" value="1"/>
</dbReference>
<organism evidence="2 3">
    <name type="scientific">Actinobacteria bacterium BACL2 MAG-120802-bin41</name>
    <dbReference type="NCBI Taxonomy" id="1655568"/>
    <lineage>
        <taxon>Bacteria</taxon>
        <taxon>Bacillati</taxon>
        <taxon>Actinomycetota</taxon>
        <taxon>Actinomycetes</taxon>
        <taxon>Actinomycetes incertae sedis</taxon>
        <taxon>ac1 cluster</taxon>
    </lineage>
</organism>
<comment type="caution">
    <text evidence="2">The sequence shown here is derived from an EMBL/GenBank/DDBJ whole genome shotgun (WGS) entry which is preliminary data.</text>
</comment>
<gene>
    <name evidence="2" type="ORF">ABR60_04970</name>
</gene>
<proteinExistence type="predicted"/>
<protein>
    <submittedName>
        <fullName evidence="2">Alpha/beta hydrolase</fullName>
    </submittedName>
</protein>
<evidence type="ECO:0000259" key="1">
    <source>
        <dbReference type="Pfam" id="PF12697"/>
    </source>
</evidence>